<name>A0ACC3YCM2_COLTU</name>
<protein>
    <submittedName>
        <fullName evidence="1">Uncharacterized protein</fullName>
    </submittedName>
</protein>
<evidence type="ECO:0000313" key="2">
    <source>
        <dbReference type="Proteomes" id="UP000805649"/>
    </source>
</evidence>
<sequence length="94" mass="10472">MGADVEEYRYASAEQFRGRLLATDWSNSRSLRRTSRLSRMGIIQSLVVKVGAAYAMKVTLTTMPKLVPAPFIAHSRSFSFSGRTAPAGWCWRGT</sequence>
<proteinExistence type="predicted"/>
<comment type="caution">
    <text evidence="1">The sequence shown here is derived from an EMBL/GenBank/DDBJ whole genome shotgun (WGS) entry which is preliminary data.</text>
</comment>
<dbReference type="Proteomes" id="UP000805649">
    <property type="component" value="Unassembled WGS sequence"/>
</dbReference>
<gene>
    <name evidence="1" type="ORF">CTRU02_215462</name>
</gene>
<reference evidence="1 2" key="1">
    <citation type="journal article" date="2020" name="Phytopathology">
        <title>Genome Sequence Resources of Colletotrichum truncatum, C. plurivorum, C. musicola, and C. sojae: Four Species Pathogenic to Soybean (Glycine max).</title>
        <authorList>
            <person name="Rogerio F."/>
            <person name="Boufleur T.R."/>
            <person name="Ciampi-Guillardi M."/>
            <person name="Sukno S.A."/>
            <person name="Thon M.R."/>
            <person name="Massola Junior N.S."/>
            <person name="Baroncelli R."/>
        </authorList>
    </citation>
    <scope>NUCLEOTIDE SEQUENCE [LARGE SCALE GENOMIC DNA]</scope>
    <source>
        <strain evidence="1 2">CMES1059</strain>
    </source>
</reference>
<keyword evidence="2" id="KW-1185">Reference proteome</keyword>
<evidence type="ECO:0000313" key="1">
    <source>
        <dbReference type="EMBL" id="KAL0929563.1"/>
    </source>
</evidence>
<dbReference type="EMBL" id="VUJX02000016">
    <property type="protein sequence ID" value="KAL0929563.1"/>
    <property type="molecule type" value="Genomic_DNA"/>
</dbReference>
<accession>A0ACC3YCM2</accession>
<organism evidence="1 2">
    <name type="scientific">Colletotrichum truncatum</name>
    <name type="common">Anthracnose fungus</name>
    <name type="synonym">Colletotrichum capsici</name>
    <dbReference type="NCBI Taxonomy" id="5467"/>
    <lineage>
        <taxon>Eukaryota</taxon>
        <taxon>Fungi</taxon>
        <taxon>Dikarya</taxon>
        <taxon>Ascomycota</taxon>
        <taxon>Pezizomycotina</taxon>
        <taxon>Sordariomycetes</taxon>
        <taxon>Hypocreomycetidae</taxon>
        <taxon>Glomerellales</taxon>
        <taxon>Glomerellaceae</taxon>
        <taxon>Colletotrichum</taxon>
        <taxon>Colletotrichum truncatum species complex</taxon>
    </lineage>
</organism>